<proteinExistence type="predicted"/>
<evidence type="ECO:0000313" key="8">
    <source>
        <dbReference type="EMBL" id="KAE9205508.1"/>
    </source>
</evidence>
<evidence type="ECO:0000313" key="17">
    <source>
        <dbReference type="Proteomes" id="UP000441208"/>
    </source>
</evidence>
<evidence type="ECO:0000313" key="18">
    <source>
        <dbReference type="Proteomes" id="UP000460718"/>
    </source>
</evidence>
<dbReference type="Proteomes" id="UP000486351">
    <property type="component" value="Unassembled WGS sequence"/>
</dbReference>
<evidence type="ECO:0000313" key="7">
    <source>
        <dbReference type="EMBL" id="KAE9192008.1"/>
    </source>
</evidence>
<dbReference type="EMBL" id="QXGB01001366">
    <property type="protein sequence ID" value="KAE9192008.1"/>
    <property type="molecule type" value="Genomic_DNA"/>
</dbReference>
<evidence type="ECO:0000313" key="6">
    <source>
        <dbReference type="EMBL" id="KAE9122742.1"/>
    </source>
</evidence>
<name>A0A6A3E9Y3_9STRA</name>
<evidence type="ECO:0000313" key="13">
    <source>
        <dbReference type="Proteomes" id="UP000433483"/>
    </source>
</evidence>
<dbReference type="Proteomes" id="UP000440367">
    <property type="component" value="Unassembled WGS sequence"/>
</dbReference>
<dbReference type="OrthoDB" id="10274400at2759"/>
<evidence type="ECO:0000313" key="16">
    <source>
        <dbReference type="Proteomes" id="UP000440732"/>
    </source>
</evidence>
<keyword evidence="1" id="KW-0732">Signal</keyword>
<dbReference type="EMBL" id="QXGA01001308">
    <property type="protein sequence ID" value="KAE9122742.1"/>
    <property type="molecule type" value="Genomic_DNA"/>
</dbReference>
<evidence type="ECO:0000313" key="12">
    <source>
        <dbReference type="Proteomes" id="UP000429523"/>
    </source>
</evidence>
<gene>
    <name evidence="10" type="ORF">PF001_g17793</name>
    <name evidence="9" type="ORF">PF002_g18168</name>
    <name evidence="8" type="ORF">PF004_g17562</name>
    <name evidence="7" type="ORF">PF005_g18621</name>
    <name evidence="6" type="ORF">PF006_g17580</name>
    <name evidence="4" type="ORF">PF007_g18684</name>
    <name evidence="11" type="ORF">PF008_g18086</name>
    <name evidence="2" type="ORF">PF009_g19563</name>
    <name evidence="5" type="ORF">PF010_g17296</name>
    <name evidence="3" type="ORF">PF011_g28795</name>
</gene>
<dbReference type="EMBL" id="QXFX01001240">
    <property type="protein sequence ID" value="KAE9093915.1"/>
    <property type="molecule type" value="Genomic_DNA"/>
</dbReference>
<protein>
    <recommendedName>
        <fullName evidence="22">RxLR effector protein</fullName>
    </recommendedName>
</protein>
<evidence type="ECO:0000313" key="3">
    <source>
        <dbReference type="EMBL" id="KAE8964086.1"/>
    </source>
</evidence>
<dbReference type="Proteomes" id="UP000476176">
    <property type="component" value="Unassembled WGS sequence"/>
</dbReference>
<evidence type="ECO:0000313" key="2">
    <source>
        <dbReference type="EMBL" id="KAE8930345.1"/>
    </source>
</evidence>
<evidence type="ECO:0000313" key="19">
    <source>
        <dbReference type="Proteomes" id="UP000476176"/>
    </source>
</evidence>
<dbReference type="Proteomes" id="UP000460718">
    <property type="component" value="Unassembled WGS sequence"/>
</dbReference>
<evidence type="ECO:0000313" key="21">
    <source>
        <dbReference type="Proteomes" id="UP000488956"/>
    </source>
</evidence>
<evidence type="ECO:0000313" key="20">
    <source>
        <dbReference type="Proteomes" id="UP000486351"/>
    </source>
</evidence>
<evidence type="ECO:0000313" key="11">
    <source>
        <dbReference type="EMBL" id="KAE9320189.1"/>
    </source>
</evidence>
<evidence type="ECO:0000313" key="4">
    <source>
        <dbReference type="EMBL" id="KAE9091998.1"/>
    </source>
</evidence>
<evidence type="ECO:0000313" key="9">
    <source>
        <dbReference type="EMBL" id="KAE9212734.1"/>
    </source>
</evidence>
<evidence type="ECO:0000313" key="10">
    <source>
        <dbReference type="EMBL" id="KAE9294401.1"/>
    </source>
</evidence>
<dbReference type="Proteomes" id="UP000437068">
    <property type="component" value="Unassembled WGS sequence"/>
</dbReference>
<organism evidence="2 12">
    <name type="scientific">Phytophthora fragariae</name>
    <dbReference type="NCBI Taxonomy" id="53985"/>
    <lineage>
        <taxon>Eukaryota</taxon>
        <taxon>Sar</taxon>
        <taxon>Stramenopiles</taxon>
        <taxon>Oomycota</taxon>
        <taxon>Peronosporomycetes</taxon>
        <taxon>Peronosporales</taxon>
        <taxon>Peronosporaceae</taxon>
        <taxon>Phytophthora</taxon>
    </lineage>
</organism>
<comment type="caution">
    <text evidence="2">The sequence shown here is derived from an EMBL/GenBank/DDBJ whole genome shotgun (WGS) entry which is preliminary data.</text>
</comment>
<dbReference type="Proteomes" id="UP000488956">
    <property type="component" value="Unassembled WGS sequence"/>
</dbReference>
<dbReference type="EMBL" id="QXGF01001392">
    <property type="protein sequence ID" value="KAE8930345.1"/>
    <property type="molecule type" value="Genomic_DNA"/>
</dbReference>
<dbReference type="EMBL" id="QXGE01001315">
    <property type="protein sequence ID" value="KAE9294401.1"/>
    <property type="molecule type" value="Genomic_DNA"/>
</dbReference>
<evidence type="ECO:0000313" key="15">
    <source>
        <dbReference type="Proteomes" id="UP000440367"/>
    </source>
</evidence>
<dbReference type="EMBL" id="QXGD01001175">
    <property type="protein sequence ID" value="KAE9212734.1"/>
    <property type="molecule type" value="Genomic_DNA"/>
</dbReference>
<dbReference type="EMBL" id="QXGC01001324">
    <property type="protein sequence ID" value="KAE9205508.1"/>
    <property type="molecule type" value="Genomic_DNA"/>
</dbReference>
<evidence type="ECO:0000313" key="5">
    <source>
        <dbReference type="EMBL" id="KAE9093915.1"/>
    </source>
</evidence>
<dbReference type="Proteomes" id="UP000429523">
    <property type="component" value="Unassembled WGS sequence"/>
</dbReference>
<evidence type="ECO:0000313" key="14">
    <source>
        <dbReference type="Proteomes" id="UP000437068"/>
    </source>
</evidence>
<dbReference type="EMBL" id="QXFY01001350">
    <property type="protein sequence ID" value="KAE9320189.1"/>
    <property type="molecule type" value="Genomic_DNA"/>
</dbReference>
<evidence type="ECO:0000256" key="1">
    <source>
        <dbReference type="SAM" id="SignalP"/>
    </source>
</evidence>
<sequence length="104" mass="11505">MVFVSALATFTITCVIAATSQALRIIHRHVIHPLRNSLLDVHGKSAQRCWSQNVADRLLSESVVRSTWSSTAACCWLYISRTRSHLLAPRGLISSIRVCSAACR</sequence>
<accession>A0A6A3E9Y3</accession>
<feature type="signal peptide" evidence="1">
    <location>
        <begin position="1"/>
        <end position="22"/>
    </location>
</feature>
<dbReference type="AlphaFoldDB" id="A0A6A3E9Y3"/>
<dbReference type="EMBL" id="QXFW01004851">
    <property type="protein sequence ID" value="KAE8964086.1"/>
    <property type="molecule type" value="Genomic_DNA"/>
</dbReference>
<dbReference type="Proteomes" id="UP000433483">
    <property type="component" value="Unassembled WGS sequence"/>
</dbReference>
<feature type="chain" id="PRO_5036379373" description="RxLR effector protein" evidence="1">
    <location>
        <begin position="23"/>
        <end position="104"/>
    </location>
</feature>
<reference evidence="12 13" key="1">
    <citation type="submission" date="2018-08" db="EMBL/GenBank/DDBJ databases">
        <title>Genomic investigation of the strawberry pathogen Phytophthora fragariae indicates pathogenicity is determined by transcriptional variation in three key races.</title>
        <authorList>
            <person name="Adams T.M."/>
            <person name="Armitage A.D."/>
            <person name="Sobczyk M.K."/>
            <person name="Bates H.J."/>
            <person name="Dunwell J.M."/>
            <person name="Nellist C.F."/>
            <person name="Harrison R.J."/>
        </authorList>
    </citation>
    <scope>NUCLEOTIDE SEQUENCE [LARGE SCALE GENOMIC DNA]</scope>
    <source>
        <strain evidence="10 14">A4</strain>
        <strain evidence="9 15">BC-1</strain>
        <strain evidence="8 19">BC-23</strain>
        <strain evidence="7 13">NOV-27</strain>
        <strain evidence="6 16">NOV-5</strain>
        <strain evidence="4 17">NOV-71</strain>
        <strain evidence="11 20">NOV-77</strain>
        <strain evidence="2 12">NOV-9</strain>
        <strain evidence="5 21">ONT-3</strain>
        <strain evidence="3 18">SCRP245</strain>
    </source>
</reference>
<dbReference type="Proteomes" id="UP000441208">
    <property type="component" value="Unassembled WGS sequence"/>
</dbReference>
<dbReference type="EMBL" id="QXFZ01001356">
    <property type="protein sequence ID" value="KAE9091998.1"/>
    <property type="molecule type" value="Genomic_DNA"/>
</dbReference>
<keyword evidence="13" id="KW-1185">Reference proteome</keyword>
<evidence type="ECO:0008006" key="22">
    <source>
        <dbReference type="Google" id="ProtNLM"/>
    </source>
</evidence>
<dbReference type="Proteomes" id="UP000440732">
    <property type="component" value="Unassembled WGS sequence"/>
</dbReference>